<organism evidence="1 2">
    <name type="scientific">Cuscuta australis</name>
    <dbReference type="NCBI Taxonomy" id="267555"/>
    <lineage>
        <taxon>Eukaryota</taxon>
        <taxon>Viridiplantae</taxon>
        <taxon>Streptophyta</taxon>
        <taxon>Embryophyta</taxon>
        <taxon>Tracheophyta</taxon>
        <taxon>Spermatophyta</taxon>
        <taxon>Magnoliopsida</taxon>
        <taxon>eudicotyledons</taxon>
        <taxon>Gunneridae</taxon>
        <taxon>Pentapetalae</taxon>
        <taxon>asterids</taxon>
        <taxon>lamiids</taxon>
        <taxon>Solanales</taxon>
        <taxon>Convolvulaceae</taxon>
        <taxon>Cuscuteae</taxon>
        <taxon>Cuscuta</taxon>
        <taxon>Cuscuta subgen. Grammica</taxon>
        <taxon>Cuscuta sect. Cleistogrammica</taxon>
    </lineage>
</organism>
<dbReference type="Proteomes" id="UP000249390">
    <property type="component" value="Unassembled WGS sequence"/>
</dbReference>
<protein>
    <recommendedName>
        <fullName evidence="3">RNase H type-1 domain-containing protein</fullName>
    </recommendedName>
</protein>
<keyword evidence="2" id="KW-1185">Reference proteome</keyword>
<evidence type="ECO:0000313" key="2">
    <source>
        <dbReference type="Proteomes" id="UP000249390"/>
    </source>
</evidence>
<evidence type="ECO:0008006" key="3">
    <source>
        <dbReference type="Google" id="ProtNLM"/>
    </source>
</evidence>
<comment type="caution">
    <text evidence="1">The sequence shown here is derived from an EMBL/GenBank/DDBJ whole genome shotgun (WGS) entry which is preliminary data.</text>
</comment>
<dbReference type="EMBL" id="NQVE01000148">
    <property type="protein sequence ID" value="RAL44084.1"/>
    <property type="molecule type" value="Genomic_DNA"/>
</dbReference>
<reference evidence="1 2" key="1">
    <citation type="submission" date="2018-06" db="EMBL/GenBank/DDBJ databases">
        <title>The Genome of Cuscuta australis (Dodder) Provides Insight into the Evolution of Plant Parasitism.</title>
        <authorList>
            <person name="Liu H."/>
        </authorList>
    </citation>
    <scope>NUCLEOTIDE SEQUENCE [LARGE SCALE GENOMIC DNA]</scope>
    <source>
        <strain evidence="2">cv. Yunnan</strain>
        <tissue evidence="1">Vines</tissue>
    </source>
</reference>
<dbReference type="AlphaFoldDB" id="A0A328DEY0"/>
<name>A0A328DEY0_9ASTE</name>
<evidence type="ECO:0000313" key="1">
    <source>
        <dbReference type="EMBL" id="RAL44084.1"/>
    </source>
</evidence>
<sequence>MVVVRNAQGLFIQGMHHGLGRIKSALLAEAMGVREVWRLVNDCKALETELNFLSWSIVRKSMNQVPHLLARAPDSGSDFSEWGFIPSAHICDVLNFDTVQ</sequence>
<gene>
    <name evidence="1" type="ORF">DM860_015005</name>
</gene>
<accession>A0A328DEY0</accession>
<proteinExistence type="predicted"/>